<dbReference type="GO" id="GO:0004519">
    <property type="term" value="F:endonuclease activity"/>
    <property type="evidence" value="ECO:0007669"/>
    <property type="project" value="InterPro"/>
</dbReference>
<dbReference type="InterPro" id="IPR027434">
    <property type="entry name" value="Homing_endonucl"/>
</dbReference>
<reference evidence="2" key="1">
    <citation type="journal article" date="2006" name="BMC Biol.">
        <title>The complete chloroplast DNA sequence of the green alga Oltmannsiellopsis viridis reveals a distinctive quadripartite architecture in the chloroplast genome of early diverging ulvophytes.</title>
        <authorList>
            <person name="Pombert J.F."/>
            <person name="Lemieux C."/>
            <person name="Turmel M."/>
        </authorList>
    </citation>
    <scope>NUCLEOTIDE SEQUENCE</scope>
</reference>
<protein>
    <recommendedName>
        <fullName evidence="1">Homing endonuclease LAGLIDADG domain-containing protein</fullName>
    </recommendedName>
</protein>
<dbReference type="Pfam" id="PF03161">
    <property type="entry name" value="LAGLIDADG_2"/>
    <property type="match status" value="1"/>
</dbReference>
<geneLocation type="chloroplast" evidence="2"/>
<dbReference type="InterPro" id="IPR004860">
    <property type="entry name" value="LAGLIDADG_dom"/>
</dbReference>
<sequence length="222" mass="26036">MTTFDQLSWNQQQVDLIVGTLLGDGNLSSESLTAGWRYRAAQKTEHLQYLEHKYQILKDSCGTSINNGDYYDPRTNKIYKRHYFNTLVHPDFKFFGEMFYTWDPILQKYKKDVPVDIHKYLTPAAIAYFYMDDGALKWKGQSNAMRICTESFSEEGVKRLQAAFWCHYKIYVSLTPHKKNGQFVGYRLFINEENSSRFRTLVAPHLVHCMRYKVSDGNYGTL</sequence>
<dbReference type="AlphaFoldDB" id="Q8SMI6"/>
<feature type="domain" description="Homing endonuclease LAGLIDADG" evidence="1">
    <location>
        <begin position="16"/>
        <end position="198"/>
    </location>
</feature>
<evidence type="ECO:0000313" key="2">
    <source>
        <dbReference type="EMBL" id="AAL77619.1"/>
    </source>
</evidence>
<accession>Q8SMI6</accession>
<keyword evidence="2" id="KW-0934">Plastid</keyword>
<evidence type="ECO:0000259" key="1">
    <source>
        <dbReference type="Pfam" id="PF03161"/>
    </source>
</evidence>
<proteinExistence type="predicted"/>
<dbReference type="SUPFAM" id="SSF55608">
    <property type="entry name" value="Homing endonucleases"/>
    <property type="match status" value="1"/>
</dbReference>
<keyword evidence="2" id="KW-0150">Chloroplast</keyword>
<organism evidence="2">
    <name type="scientific">Neochloris aquatica</name>
    <dbReference type="NCBI Taxonomy" id="3099"/>
    <lineage>
        <taxon>Eukaryota</taxon>
        <taxon>Viridiplantae</taxon>
        <taxon>Chlorophyta</taxon>
        <taxon>core chlorophytes</taxon>
        <taxon>Chlorophyceae</taxon>
        <taxon>CS clade</taxon>
        <taxon>Sphaeropleales</taxon>
        <taxon>Neochloridaceae</taxon>
        <taxon>Neochloris</taxon>
    </lineage>
</organism>
<dbReference type="EMBL" id="L49155">
    <property type="protein sequence ID" value="AAL77619.1"/>
    <property type="molecule type" value="Genomic_DNA"/>
</dbReference>
<dbReference type="Gene3D" id="3.10.28.10">
    <property type="entry name" value="Homing endonucleases"/>
    <property type="match status" value="2"/>
</dbReference>
<name>Q8SMI6_9CHLO</name>